<evidence type="ECO:0000256" key="4">
    <source>
        <dbReference type="ARBA" id="ARBA00022679"/>
    </source>
</evidence>
<keyword evidence="6" id="KW-0805">Transcription regulation</keyword>
<dbReference type="InterPro" id="IPR015424">
    <property type="entry name" value="PyrdxlP-dep_Trfase"/>
</dbReference>
<dbReference type="GO" id="GO:0003677">
    <property type="term" value="F:DNA binding"/>
    <property type="evidence" value="ECO:0007669"/>
    <property type="project" value="UniProtKB-KW"/>
</dbReference>
<proteinExistence type="inferred from homology"/>
<dbReference type="InterPro" id="IPR051446">
    <property type="entry name" value="HTH_trans_reg/aminotransferase"/>
</dbReference>
<protein>
    <submittedName>
        <fullName evidence="10">PLP-dependent aminotransferase family protein</fullName>
    </submittedName>
</protein>
<evidence type="ECO:0000256" key="1">
    <source>
        <dbReference type="ARBA" id="ARBA00001933"/>
    </source>
</evidence>
<evidence type="ECO:0000259" key="9">
    <source>
        <dbReference type="PROSITE" id="PS50949"/>
    </source>
</evidence>
<evidence type="ECO:0000256" key="3">
    <source>
        <dbReference type="ARBA" id="ARBA00022576"/>
    </source>
</evidence>
<dbReference type="Gene3D" id="3.90.1150.10">
    <property type="entry name" value="Aspartate Aminotransferase, domain 1"/>
    <property type="match status" value="1"/>
</dbReference>
<dbReference type="PANTHER" id="PTHR46577">
    <property type="entry name" value="HTH-TYPE TRANSCRIPTIONAL REGULATORY PROTEIN GABR"/>
    <property type="match status" value="1"/>
</dbReference>
<keyword evidence="3 10" id="KW-0032">Aminotransferase</keyword>
<evidence type="ECO:0000256" key="8">
    <source>
        <dbReference type="ARBA" id="ARBA00023163"/>
    </source>
</evidence>
<evidence type="ECO:0000313" key="10">
    <source>
        <dbReference type="EMBL" id="AYD41045.1"/>
    </source>
</evidence>
<feature type="domain" description="HTH gntR-type" evidence="9">
    <location>
        <begin position="11"/>
        <end position="79"/>
    </location>
</feature>
<reference evidence="10 11" key="1">
    <citation type="journal article" date="2019" name="Int. J. Syst. Evol. Microbiol.">
        <title>Clostridium fermenticellae sp. nov., isolated from the mud in a fermentation cellar for the production of the Chinese liquor, baijiu.</title>
        <authorList>
            <person name="Xu P.X."/>
            <person name="Chai L.J."/>
            <person name="Qiu T."/>
            <person name="Zhang X.J."/>
            <person name="Lu Z.M."/>
            <person name="Xiao C."/>
            <person name="Wang S.T."/>
            <person name="Shen C.H."/>
            <person name="Shi J.S."/>
            <person name="Xu Z.H."/>
        </authorList>
    </citation>
    <scope>NUCLEOTIDE SEQUENCE [LARGE SCALE GENOMIC DNA]</scope>
    <source>
        <strain evidence="10 11">JN500901</strain>
    </source>
</reference>
<dbReference type="GO" id="GO:0030170">
    <property type="term" value="F:pyridoxal phosphate binding"/>
    <property type="evidence" value="ECO:0007669"/>
    <property type="project" value="InterPro"/>
</dbReference>
<keyword evidence="4 10" id="KW-0808">Transferase</keyword>
<dbReference type="Gene3D" id="3.40.640.10">
    <property type="entry name" value="Type I PLP-dependent aspartate aminotransferase-like (Major domain)"/>
    <property type="match status" value="1"/>
</dbReference>
<dbReference type="AlphaFoldDB" id="A0A386H699"/>
<name>A0A386H699_9CLOT</name>
<comment type="cofactor">
    <cofactor evidence="1">
        <name>pyridoxal 5'-phosphate</name>
        <dbReference type="ChEBI" id="CHEBI:597326"/>
    </cofactor>
</comment>
<dbReference type="PROSITE" id="PS50949">
    <property type="entry name" value="HTH_GNTR"/>
    <property type="match status" value="1"/>
</dbReference>
<dbReference type="PANTHER" id="PTHR46577:SF1">
    <property type="entry name" value="HTH-TYPE TRANSCRIPTIONAL REGULATORY PROTEIN GABR"/>
    <property type="match status" value="1"/>
</dbReference>
<dbReference type="SUPFAM" id="SSF53383">
    <property type="entry name" value="PLP-dependent transferases"/>
    <property type="match status" value="1"/>
</dbReference>
<dbReference type="InterPro" id="IPR036388">
    <property type="entry name" value="WH-like_DNA-bd_sf"/>
</dbReference>
<evidence type="ECO:0000256" key="7">
    <source>
        <dbReference type="ARBA" id="ARBA00023125"/>
    </source>
</evidence>
<sequence length="480" mass="55172">MFNDIKLNRKTPVYIQIKDYIKSMILKGMIRKDEKLPSTRELSSLLSVSRNTIVCAYETLRDEGFIYMKIGKGAFVSDVQIKHQSMWKVDWTKMINSYAKNAEKFDTVKHEAKWKKGMISFKSIAPDENLFEVGEFKKAFLNRMSIEGEKILNYGYAKGYSPLIKYLLKYMENKGVNIKNKDILITNGFTEGFDIILSSILNDGDNIICENPTHDTAIKIMKLHNLNIHGVKLDNDGVNLDELKNTLSQNKFKIAYLIPSYHNPTGIVMSADKRIKVYNLLKEYNVPIIEDGFNEELRYMGSHIAPIMALSDNGNSVLYVGSLSKILFPGIRIGWIMADQEFIGYLESVKRSRNIHTSFLDQAVLYEYLESGNFEKYIRKARKVYKEKYEFVLKCADKYIPDAKVYGEGGLHIFIKLEGVNARNVLKICCERGVIFTPGDIFYTDHSRNDTFRLGFSRVSINEIERGFKIIGDVVKELKV</sequence>
<dbReference type="FunFam" id="3.40.640.10:FF:000023">
    <property type="entry name" value="Transcriptional regulator, GntR family"/>
    <property type="match status" value="1"/>
</dbReference>
<dbReference type="EMBL" id="CP032416">
    <property type="protein sequence ID" value="AYD41045.1"/>
    <property type="molecule type" value="Genomic_DNA"/>
</dbReference>
<dbReference type="OrthoDB" id="9802328at2"/>
<dbReference type="SMART" id="SM00345">
    <property type="entry name" value="HTH_GNTR"/>
    <property type="match status" value="1"/>
</dbReference>
<dbReference type="GO" id="GO:0003700">
    <property type="term" value="F:DNA-binding transcription factor activity"/>
    <property type="evidence" value="ECO:0007669"/>
    <property type="project" value="InterPro"/>
</dbReference>
<dbReference type="InterPro" id="IPR015422">
    <property type="entry name" value="PyrdxlP-dep_Trfase_small"/>
</dbReference>
<keyword evidence="11" id="KW-1185">Reference proteome</keyword>
<dbReference type="Pfam" id="PF00155">
    <property type="entry name" value="Aminotran_1_2"/>
    <property type="match status" value="1"/>
</dbReference>
<comment type="similarity">
    <text evidence="2">In the C-terminal section; belongs to the class-I pyridoxal-phosphate-dependent aminotransferase family.</text>
</comment>
<evidence type="ECO:0000256" key="6">
    <source>
        <dbReference type="ARBA" id="ARBA00023015"/>
    </source>
</evidence>
<dbReference type="Gene3D" id="1.10.10.10">
    <property type="entry name" value="Winged helix-like DNA-binding domain superfamily/Winged helix DNA-binding domain"/>
    <property type="match status" value="1"/>
</dbReference>
<dbReference type="InterPro" id="IPR015421">
    <property type="entry name" value="PyrdxlP-dep_Trfase_major"/>
</dbReference>
<organism evidence="10 11">
    <name type="scientific">Clostridium fermenticellae</name>
    <dbReference type="NCBI Taxonomy" id="2068654"/>
    <lineage>
        <taxon>Bacteria</taxon>
        <taxon>Bacillati</taxon>
        <taxon>Bacillota</taxon>
        <taxon>Clostridia</taxon>
        <taxon>Eubacteriales</taxon>
        <taxon>Clostridiaceae</taxon>
        <taxon>Clostridium</taxon>
    </lineage>
</organism>
<evidence type="ECO:0000256" key="2">
    <source>
        <dbReference type="ARBA" id="ARBA00005384"/>
    </source>
</evidence>
<evidence type="ECO:0000313" key="11">
    <source>
        <dbReference type="Proteomes" id="UP000266301"/>
    </source>
</evidence>
<dbReference type="Proteomes" id="UP000266301">
    <property type="component" value="Chromosome"/>
</dbReference>
<dbReference type="Pfam" id="PF00392">
    <property type="entry name" value="GntR"/>
    <property type="match status" value="1"/>
</dbReference>
<dbReference type="InterPro" id="IPR004839">
    <property type="entry name" value="Aminotransferase_I/II_large"/>
</dbReference>
<dbReference type="InterPro" id="IPR000524">
    <property type="entry name" value="Tscrpt_reg_HTH_GntR"/>
</dbReference>
<gene>
    <name evidence="10" type="ORF">D4Z93_11120</name>
</gene>
<evidence type="ECO:0000256" key="5">
    <source>
        <dbReference type="ARBA" id="ARBA00022898"/>
    </source>
</evidence>
<dbReference type="RefSeq" id="WP_119973559.1">
    <property type="nucleotide sequence ID" value="NZ_CP032416.1"/>
</dbReference>
<dbReference type="CDD" id="cd00609">
    <property type="entry name" value="AAT_like"/>
    <property type="match status" value="1"/>
</dbReference>
<dbReference type="CDD" id="cd07377">
    <property type="entry name" value="WHTH_GntR"/>
    <property type="match status" value="1"/>
</dbReference>
<dbReference type="PRINTS" id="PR00035">
    <property type="entry name" value="HTHGNTR"/>
</dbReference>
<keyword evidence="5" id="KW-0663">Pyridoxal phosphate</keyword>
<dbReference type="SUPFAM" id="SSF46785">
    <property type="entry name" value="Winged helix' DNA-binding domain"/>
    <property type="match status" value="1"/>
</dbReference>
<dbReference type="KEGG" id="cfer:D4Z93_11120"/>
<dbReference type="InterPro" id="IPR036390">
    <property type="entry name" value="WH_DNA-bd_sf"/>
</dbReference>
<dbReference type="GO" id="GO:0008483">
    <property type="term" value="F:transaminase activity"/>
    <property type="evidence" value="ECO:0007669"/>
    <property type="project" value="UniProtKB-KW"/>
</dbReference>
<accession>A0A386H699</accession>
<keyword evidence="7" id="KW-0238">DNA-binding</keyword>
<keyword evidence="8" id="KW-0804">Transcription</keyword>